<organism evidence="2 3">
    <name type="scientific">Rhynchospora pubera</name>
    <dbReference type="NCBI Taxonomy" id="906938"/>
    <lineage>
        <taxon>Eukaryota</taxon>
        <taxon>Viridiplantae</taxon>
        <taxon>Streptophyta</taxon>
        <taxon>Embryophyta</taxon>
        <taxon>Tracheophyta</taxon>
        <taxon>Spermatophyta</taxon>
        <taxon>Magnoliopsida</taxon>
        <taxon>Liliopsida</taxon>
        <taxon>Poales</taxon>
        <taxon>Cyperaceae</taxon>
        <taxon>Cyperoideae</taxon>
        <taxon>Rhynchosporeae</taxon>
        <taxon>Rhynchospora</taxon>
    </lineage>
</organism>
<comment type="caution">
    <text evidence="2">The sequence shown here is derived from an EMBL/GenBank/DDBJ whole genome shotgun (WGS) entry which is preliminary data.</text>
</comment>
<dbReference type="Proteomes" id="UP001140206">
    <property type="component" value="Chromosome 2"/>
</dbReference>
<protein>
    <submittedName>
        <fullName evidence="2">Glycosyltransferase</fullName>
    </submittedName>
</protein>
<dbReference type="PANTHER" id="PTHR48046:SF1">
    <property type="entry name" value="GLYCOSYLTRANSFERASE-RELATED"/>
    <property type="match status" value="1"/>
</dbReference>
<accession>A0AAV8FW29</accession>
<dbReference type="PANTHER" id="PTHR48046">
    <property type="entry name" value="UDP-GLYCOSYLTRANSFERASE 72E1"/>
    <property type="match status" value="1"/>
</dbReference>
<dbReference type="GO" id="GO:0016757">
    <property type="term" value="F:glycosyltransferase activity"/>
    <property type="evidence" value="ECO:0007669"/>
    <property type="project" value="UniProtKB-KW"/>
</dbReference>
<keyword evidence="1" id="KW-0808">Transferase</keyword>
<proteinExistence type="predicted"/>
<gene>
    <name evidence="2" type="ORF">LUZ62_048734</name>
</gene>
<dbReference type="EMBL" id="JAMFTS010000002">
    <property type="protein sequence ID" value="KAJ4797488.1"/>
    <property type="molecule type" value="Genomic_DNA"/>
</dbReference>
<keyword evidence="1" id="KW-0328">Glycosyltransferase</keyword>
<reference evidence="2" key="1">
    <citation type="submission" date="2022-08" db="EMBL/GenBank/DDBJ databases">
        <authorList>
            <person name="Marques A."/>
        </authorList>
    </citation>
    <scope>NUCLEOTIDE SEQUENCE</scope>
    <source>
        <strain evidence="2">RhyPub2mFocal</strain>
        <tissue evidence="2">Leaves</tissue>
    </source>
</reference>
<evidence type="ECO:0000256" key="1">
    <source>
        <dbReference type="ARBA" id="ARBA00022676"/>
    </source>
</evidence>
<dbReference type="Gene3D" id="3.40.50.2000">
    <property type="entry name" value="Glycogen Phosphorylase B"/>
    <property type="match status" value="1"/>
</dbReference>
<sequence>MISLPHYAEQHMNTVMLSEGIGIALRPKESEDGIVERGEVARVVRDLMEGVNGKRMRSKVKELQGAASSALAVGGASYQALEEVENKWKKNALVSE</sequence>
<dbReference type="AlphaFoldDB" id="A0AAV8FW29"/>
<evidence type="ECO:0000313" key="3">
    <source>
        <dbReference type="Proteomes" id="UP001140206"/>
    </source>
</evidence>
<evidence type="ECO:0000313" key="2">
    <source>
        <dbReference type="EMBL" id="KAJ4797488.1"/>
    </source>
</evidence>
<name>A0AAV8FW29_9POAL</name>
<keyword evidence="3" id="KW-1185">Reference proteome</keyword>
<dbReference type="SUPFAM" id="SSF53756">
    <property type="entry name" value="UDP-Glycosyltransferase/glycogen phosphorylase"/>
    <property type="match status" value="1"/>
</dbReference>